<dbReference type="InterPro" id="IPR029865">
    <property type="entry name" value="KIAA0319-like"/>
</dbReference>
<comment type="subcellular location">
    <subcellularLocation>
        <location evidence="1">Membrane</location>
    </subcellularLocation>
</comment>
<dbReference type="GO" id="GO:0001764">
    <property type="term" value="P:neuron migration"/>
    <property type="evidence" value="ECO:0007669"/>
    <property type="project" value="TreeGrafter"/>
</dbReference>
<organism evidence="6 7">
    <name type="scientific">Suricata suricatta</name>
    <name type="common">Meerkat</name>
    <dbReference type="NCBI Taxonomy" id="37032"/>
    <lineage>
        <taxon>Eukaryota</taxon>
        <taxon>Metazoa</taxon>
        <taxon>Chordata</taxon>
        <taxon>Craniata</taxon>
        <taxon>Vertebrata</taxon>
        <taxon>Euteleostomi</taxon>
        <taxon>Mammalia</taxon>
        <taxon>Eutheria</taxon>
        <taxon>Laurasiatheria</taxon>
        <taxon>Carnivora</taxon>
        <taxon>Feliformia</taxon>
        <taxon>Herpestidae</taxon>
        <taxon>Suricata</taxon>
    </lineage>
</organism>
<dbReference type="PANTHER" id="PTHR46182:SF3">
    <property type="entry name" value="DYSLEXIA-ASSOCIATED PROTEIN KIAA0319-LIKE PROTEIN"/>
    <property type="match status" value="1"/>
</dbReference>
<feature type="domain" description="MANSC" evidence="5">
    <location>
        <begin position="49"/>
        <end position="127"/>
    </location>
</feature>
<evidence type="ECO:0000313" key="7">
    <source>
        <dbReference type="Proteomes" id="UP000472268"/>
    </source>
</evidence>
<dbReference type="Pfam" id="PF23597">
    <property type="entry name" value="KIAA0319_N"/>
    <property type="match status" value="1"/>
</dbReference>
<sequence>MEKRLGVKPSPAYWILSGFCWQISVNWLRSLYLFFACFCFSAFWLSTDASESRCQQAKTEFGVGLRSGGENHLRLLEGTASLQLCWAACCQDSACHAFWWLEGMCIQADCSKPQSCQAFRTDSSNSMLVFFKKFQTADDLGYPPEEDEPNILGIGWSRVFWRRQSPPRAPLRPTVSSSDQQSLIRKLRKRESPSEEETTRIVTQHSQMNDSKEGGDLNTSGTAEVHKAVVISSPLTTVLTAETPGWSKNVSVRPETSEDPGATPSTQHVKSPGRVQIVTPLPAAPSYSYATPSPQASFQSTSTPYPGPSLWEFISLFCPEPESTVLGTKRQEIELSDVQGNKQKPVGRHLDLCTYLPSEWLIVGQLLVSLILAGSLFLK</sequence>
<dbReference type="GO" id="GO:0016020">
    <property type="term" value="C:membrane"/>
    <property type="evidence" value="ECO:0007669"/>
    <property type="project" value="UniProtKB-SubCell"/>
</dbReference>
<evidence type="ECO:0000259" key="5">
    <source>
        <dbReference type="PROSITE" id="PS50986"/>
    </source>
</evidence>
<dbReference type="GO" id="GO:0005794">
    <property type="term" value="C:Golgi apparatus"/>
    <property type="evidence" value="ECO:0007669"/>
    <property type="project" value="TreeGrafter"/>
</dbReference>
<name>A0A673TEB0_SURSU</name>
<feature type="compositionally biased region" description="Polar residues" evidence="4">
    <location>
        <begin position="174"/>
        <end position="183"/>
    </location>
</feature>
<gene>
    <name evidence="6" type="primary">KIAA0319L</name>
</gene>
<evidence type="ECO:0000313" key="6">
    <source>
        <dbReference type="Ensembl" id="ENSSSUP00005007820.1"/>
    </source>
</evidence>
<dbReference type="PROSITE" id="PS50986">
    <property type="entry name" value="MANSC"/>
    <property type="match status" value="1"/>
</dbReference>
<evidence type="ECO:0000256" key="4">
    <source>
        <dbReference type="SAM" id="MobiDB-lite"/>
    </source>
</evidence>
<reference evidence="6" key="3">
    <citation type="submission" date="2025-09" db="UniProtKB">
        <authorList>
            <consortium name="Ensembl"/>
        </authorList>
    </citation>
    <scope>IDENTIFICATION</scope>
</reference>
<feature type="compositionally biased region" description="Polar residues" evidence="4">
    <location>
        <begin position="200"/>
        <end position="209"/>
    </location>
</feature>
<dbReference type="GO" id="GO:0031410">
    <property type="term" value="C:cytoplasmic vesicle"/>
    <property type="evidence" value="ECO:0007669"/>
    <property type="project" value="TreeGrafter"/>
</dbReference>
<keyword evidence="7" id="KW-1185">Reference proteome</keyword>
<dbReference type="Proteomes" id="UP000472268">
    <property type="component" value="Chromosome 8"/>
</dbReference>
<evidence type="ECO:0000256" key="2">
    <source>
        <dbReference type="ARBA" id="ARBA00023136"/>
    </source>
</evidence>
<proteinExistence type="predicted"/>
<protein>
    <submittedName>
        <fullName evidence="6">KIAA0319 like</fullName>
    </submittedName>
</protein>
<keyword evidence="3" id="KW-0325">Glycoprotein</keyword>
<reference evidence="6" key="2">
    <citation type="submission" date="2025-08" db="UniProtKB">
        <authorList>
            <consortium name="Ensembl"/>
        </authorList>
    </citation>
    <scope>IDENTIFICATION</scope>
</reference>
<dbReference type="Ensembl" id="ENSSSUT00005009010.1">
    <property type="protein sequence ID" value="ENSSSUP00005007820.1"/>
    <property type="gene ID" value="ENSSSUG00005004966.1"/>
</dbReference>
<accession>A0A673TEB0</accession>
<dbReference type="InterPro" id="IPR013980">
    <property type="entry name" value="MANSC_dom"/>
</dbReference>
<feature type="compositionally biased region" description="Basic and acidic residues" evidence="4">
    <location>
        <begin position="190"/>
        <end position="199"/>
    </location>
</feature>
<keyword evidence="2" id="KW-0472">Membrane</keyword>
<evidence type="ECO:0000256" key="1">
    <source>
        <dbReference type="ARBA" id="ARBA00004370"/>
    </source>
</evidence>
<evidence type="ECO:0000256" key="3">
    <source>
        <dbReference type="ARBA" id="ARBA00023180"/>
    </source>
</evidence>
<feature type="region of interest" description="Disordered" evidence="4">
    <location>
        <begin position="167"/>
        <end position="219"/>
    </location>
</feature>
<dbReference type="AlphaFoldDB" id="A0A673TEB0"/>
<feature type="region of interest" description="Disordered" evidence="4">
    <location>
        <begin position="246"/>
        <end position="273"/>
    </location>
</feature>
<reference evidence="6 7" key="1">
    <citation type="submission" date="2019-05" db="EMBL/GenBank/DDBJ databases">
        <title>A Chromosome-scale Meerkat (S. suricatta) Genome Assembly.</title>
        <authorList>
            <person name="Dudchenko O."/>
            <person name="Lieberman Aiden E."/>
            <person name="Tung J."/>
            <person name="Barreiro L.B."/>
            <person name="Clutton-Brock T.H."/>
        </authorList>
    </citation>
    <scope>NUCLEOTIDE SEQUENCE [LARGE SCALE GENOMIC DNA]</scope>
</reference>
<dbReference type="PANTHER" id="PTHR46182">
    <property type="entry name" value="FI19480P1"/>
    <property type="match status" value="1"/>
</dbReference>